<name>A0A9J6A7C0_SOLCO</name>
<dbReference type="Gene3D" id="4.10.60.10">
    <property type="entry name" value="Zinc finger, CCHC-type"/>
    <property type="match status" value="1"/>
</dbReference>
<proteinExistence type="predicted"/>
<dbReference type="OrthoDB" id="422005at2759"/>
<feature type="domain" description="CCHC-type" evidence="2">
    <location>
        <begin position="141"/>
        <end position="156"/>
    </location>
</feature>
<protein>
    <recommendedName>
        <fullName evidence="6">CCHC-type domain-containing protein</fullName>
    </recommendedName>
</protein>
<dbReference type="InterPro" id="IPR012340">
    <property type="entry name" value="NA-bd_OB-fold"/>
</dbReference>
<dbReference type="SMART" id="SM00357">
    <property type="entry name" value="CSP"/>
    <property type="match status" value="1"/>
</dbReference>
<comment type="caution">
    <text evidence="4">The sequence shown here is derived from an EMBL/GenBank/DDBJ whole genome shotgun (WGS) entry which is preliminary data.</text>
</comment>
<accession>A0A9J6A7C0</accession>
<dbReference type="Proteomes" id="UP000824120">
    <property type="component" value="Chromosome 2"/>
</dbReference>
<dbReference type="GO" id="GO:0008270">
    <property type="term" value="F:zinc ion binding"/>
    <property type="evidence" value="ECO:0007669"/>
    <property type="project" value="UniProtKB-KW"/>
</dbReference>
<dbReference type="PANTHER" id="PTHR46565">
    <property type="entry name" value="COLD SHOCK DOMAIN PROTEIN 2"/>
    <property type="match status" value="1"/>
</dbReference>
<dbReference type="PROSITE" id="PS51857">
    <property type="entry name" value="CSD_2"/>
    <property type="match status" value="1"/>
</dbReference>
<feature type="domain" description="CSD" evidence="3">
    <location>
        <begin position="8"/>
        <end position="74"/>
    </location>
</feature>
<dbReference type="InterPro" id="IPR001878">
    <property type="entry name" value="Znf_CCHC"/>
</dbReference>
<keyword evidence="1" id="KW-0863">Zinc-finger</keyword>
<organism evidence="4 5">
    <name type="scientific">Solanum commersonii</name>
    <name type="common">Commerson's wild potato</name>
    <name type="synonym">Commerson's nightshade</name>
    <dbReference type="NCBI Taxonomy" id="4109"/>
    <lineage>
        <taxon>Eukaryota</taxon>
        <taxon>Viridiplantae</taxon>
        <taxon>Streptophyta</taxon>
        <taxon>Embryophyta</taxon>
        <taxon>Tracheophyta</taxon>
        <taxon>Spermatophyta</taxon>
        <taxon>Magnoliopsida</taxon>
        <taxon>eudicotyledons</taxon>
        <taxon>Gunneridae</taxon>
        <taxon>Pentapetalae</taxon>
        <taxon>asterids</taxon>
        <taxon>lamiids</taxon>
        <taxon>Solanales</taxon>
        <taxon>Solanaceae</taxon>
        <taxon>Solanoideae</taxon>
        <taxon>Solaneae</taxon>
        <taxon>Solanum</taxon>
    </lineage>
</organism>
<evidence type="ECO:0008006" key="6">
    <source>
        <dbReference type="Google" id="ProtNLM"/>
    </source>
</evidence>
<evidence type="ECO:0000259" key="2">
    <source>
        <dbReference type="PROSITE" id="PS50158"/>
    </source>
</evidence>
<dbReference type="SUPFAM" id="SSF57756">
    <property type="entry name" value="Retrovirus zinc finger-like domains"/>
    <property type="match status" value="1"/>
</dbReference>
<keyword evidence="5" id="KW-1185">Reference proteome</keyword>
<dbReference type="AlphaFoldDB" id="A0A9J6A7C0"/>
<keyword evidence="1" id="KW-0862">Zinc</keyword>
<dbReference type="PRINTS" id="PR00050">
    <property type="entry name" value="COLDSHOCK"/>
</dbReference>
<evidence type="ECO:0000256" key="1">
    <source>
        <dbReference type="PROSITE-ProRule" id="PRU00047"/>
    </source>
</evidence>
<evidence type="ECO:0000259" key="3">
    <source>
        <dbReference type="PROSITE" id="PS51857"/>
    </source>
</evidence>
<evidence type="ECO:0000313" key="4">
    <source>
        <dbReference type="EMBL" id="KAG5619943.1"/>
    </source>
</evidence>
<dbReference type="InterPro" id="IPR011129">
    <property type="entry name" value="CSD"/>
</dbReference>
<dbReference type="PANTHER" id="PTHR46565:SF20">
    <property type="entry name" value="COLD SHOCK DOMAIN-CONTAINING PROTEIN 4"/>
    <property type="match status" value="1"/>
</dbReference>
<dbReference type="SMART" id="SM00343">
    <property type="entry name" value="ZnF_C2HC"/>
    <property type="match status" value="1"/>
</dbReference>
<dbReference type="InterPro" id="IPR036875">
    <property type="entry name" value="Znf_CCHC_sf"/>
</dbReference>
<gene>
    <name evidence="4" type="ORF">H5410_005161</name>
</gene>
<sequence length="171" mass="17762">YMCNQGNRNKGTVKLFSDQKGLRFITPNDDGDDIFIYQSAIRSDGFRSLVNGEAPEFDVEPGNACCTKAVNATSPDGAPFKEGSLYGGGGGDVEVGDKVVMKMVTAVASSMAVLWYGGDGTYTGSGGKCGGGGGGGGGGGCYKCGESGHLERECSQSWEDGHIHHLDYIPL</sequence>
<dbReference type="Pfam" id="PF00313">
    <property type="entry name" value="CSD"/>
    <property type="match status" value="1"/>
</dbReference>
<dbReference type="PROSITE" id="PS50158">
    <property type="entry name" value="ZF_CCHC"/>
    <property type="match status" value="1"/>
</dbReference>
<dbReference type="SUPFAM" id="SSF50249">
    <property type="entry name" value="Nucleic acid-binding proteins"/>
    <property type="match status" value="1"/>
</dbReference>
<dbReference type="InterPro" id="IPR002059">
    <property type="entry name" value="CSP_DNA-bd"/>
</dbReference>
<keyword evidence="1" id="KW-0479">Metal-binding</keyword>
<dbReference type="EMBL" id="JACXVP010000002">
    <property type="protein sequence ID" value="KAG5619943.1"/>
    <property type="molecule type" value="Genomic_DNA"/>
</dbReference>
<dbReference type="GO" id="GO:0003676">
    <property type="term" value="F:nucleic acid binding"/>
    <property type="evidence" value="ECO:0007669"/>
    <property type="project" value="InterPro"/>
</dbReference>
<evidence type="ECO:0000313" key="5">
    <source>
        <dbReference type="Proteomes" id="UP000824120"/>
    </source>
</evidence>
<reference evidence="4 5" key="1">
    <citation type="submission" date="2020-09" db="EMBL/GenBank/DDBJ databases">
        <title>De no assembly of potato wild relative species, Solanum commersonii.</title>
        <authorList>
            <person name="Cho K."/>
        </authorList>
    </citation>
    <scope>NUCLEOTIDE SEQUENCE [LARGE SCALE GENOMIC DNA]</scope>
    <source>
        <strain evidence="4">LZ3.2</strain>
        <tissue evidence="4">Leaf</tissue>
    </source>
</reference>
<dbReference type="Pfam" id="PF00098">
    <property type="entry name" value="zf-CCHC"/>
    <property type="match status" value="1"/>
</dbReference>
<dbReference type="Gene3D" id="2.40.50.140">
    <property type="entry name" value="Nucleic acid-binding proteins"/>
    <property type="match status" value="1"/>
</dbReference>
<feature type="non-terminal residue" evidence="4">
    <location>
        <position position="171"/>
    </location>
</feature>